<keyword evidence="6 15" id="KW-0732">Signal</keyword>
<keyword evidence="11 12" id="KW-0998">Cell outer membrane</keyword>
<dbReference type="GO" id="GO:0009279">
    <property type="term" value="C:cell outer membrane"/>
    <property type="evidence" value="ECO:0007669"/>
    <property type="project" value="UniProtKB-SubCell"/>
</dbReference>
<keyword evidence="10 18" id="KW-0675">Receptor</keyword>
<evidence type="ECO:0000256" key="4">
    <source>
        <dbReference type="ARBA" id="ARBA00022452"/>
    </source>
</evidence>
<keyword evidence="4 12" id="KW-1134">Transmembrane beta strand</keyword>
<evidence type="ECO:0000256" key="12">
    <source>
        <dbReference type="PROSITE-ProRule" id="PRU01360"/>
    </source>
</evidence>
<evidence type="ECO:0000256" key="11">
    <source>
        <dbReference type="ARBA" id="ARBA00023237"/>
    </source>
</evidence>
<evidence type="ECO:0000256" key="7">
    <source>
        <dbReference type="ARBA" id="ARBA00023065"/>
    </source>
</evidence>
<keyword evidence="8 13" id="KW-0798">TonB box</keyword>
<dbReference type="CDD" id="cd01347">
    <property type="entry name" value="ligand_gated_channel"/>
    <property type="match status" value="1"/>
</dbReference>
<dbReference type="RefSeq" id="WP_348944482.1">
    <property type="nucleotide sequence ID" value="NZ_CP157355.1"/>
</dbReference>
<feature type="domain" description="TonB-dependent receptor plug" evidence="17">
    <location>
        <begin position="71"/>
        <end position="169"/>
    </location>
</feature>
<evidence type="ECO:0000256" key="5">
    <source>
        <dbReference type="ARBA" id="ARBA00022692"/>
    </source>
</evidence>
<feature type="domain" description="TonB-dependent receptor-like beta-barrel" evidence="16">
    <location>
        <begin position="242"/>
        <end position="706"/>
    </location>
</feature>
<evidence type="ECO:0000256" key="10">
    <source>
        <dbReference type="ARBA" id="ARBA00023170"/>
    </source>
</evidence>
<dbReference type="PANTHER" id="PTHR32552:SF83">
    <property type="entry name" value="BLR3904 PROTEIN"/>
    <property type="match status" value="1"/>
</dbReference>
<dbReference type="Gene3D" id="2.40.170.20">
    <property type="entry name" value="TonB-dependent receptor, beta-barrel domain"/>
    <property type="match status" value="1"/>
</dbReference>
<evidence type="ECO:0000313" key="18">
    <source>
        <dbReference type="EMBL" id="XBM00116.1"/>
    </source>
</evidence>
<evidence type="ECO:0000256" key="3">
    <source>
        <dbReference type="ARBA" id="ARBA00022448"/>
    </source>
</evidence>
<dbReference type="GO" id="GO:0015891">
    <property type="term" value="P:siderophore transport"/>
    <property type="evidence" value="ECO:0007669"/>
    <property type="project" value="InterPro"/>
</dbReference>
<keyword evidence="7" id="KW-0406">Ion transport</keyword>
<evidence type="ECO:0000259" key="16">
    <source>
        <dbReference type="Pfam" id="PF00593"/>
    </source>
</evidence>
<dbReference type="Pfam" id="PF00593">
    <property type="entry name" value="TonB_dep_Rec_b-barrel"/>
    <property type="match status" value="1"/>
</dbReference>
<evidence type="ECO:0000259" key="17">
    <source>
        <dbReference type="Pfam" id="PF07715"/>
    </source>
</evidence>
<accession>A0AAU7F8W7</accession>
<evidence type="ECO:0000256" key="6">
    <source>
        <dbReference type="ARBA" id="ARBA00022729"/>
    </source>
</evidence>
<dbReference type="KEGG" id="cmav:ABHF33_13770"/>
<dbReference type="GO" id="GO:0015344">
    <property type="term" value="F:siderophore uptake transmembrane transporter activity"/>
    <property type="evidence" value="ECO:0007669"/>
    <property type="project" value="TreeGrafter"/>
</dbReference>
<feature type="region of interest" description="Disordered" evidence="14">
    <location>
        <begin position="410"/>
        <end position="435"/>
    </location>
</feature>
<dbReference type="AlphaFoldDB" id="A0AAU7F8W7"/>
<dbReference type="InterPro" id="IPR010105">
    <property type="entry name" value="TonB_sidphr_rcpt"/>
</dbReference>
<evidence type="ECO:0000256" key="14">
    <source>
        <dbReference type="SAM" id="MobiDB-lite"/>
    </source>
</evidence>
<reference evidence="18" key="1">
    <citation type="submission" date="2024-05" db="EMBL/GenBank/DDBJ databases">
        <authorList>
            <person name="Yang L."/>
            <person name="Pan L."/>
        </authorList>
    </citation>
    <scope>NUCLEOTIDE SEQUENCE</scope>
    <source>
        <strain evidence="18">FCG-7</strain>
    </source>
</reference>
<name>A0AAU7F8W7_9NEIS</name>
<dbReference type="InterPro" id="IPR000531">
    <property type="entry name" value="Beta-barrel_TonB"/>
</dbReference>
<dbReference type="PANTHER" id="PTHR32552">
    <property type="entry name" value="FERRICHROME IRON RECEPTOR-RELATED"/>
    <property type="match status" value="1"/>
</dbReference>
<comment type="similarity">
    <text evidence="2 12 13">Belongs to the TonB-dependent receptor family.</text>
</comment>
<feature type="signal peptide" evidence="15">
    <location>
        <begin position="1"/>
        <end position="33"/>
    </location>
</feature>
<evidence type="ECO:0000256" key="1">
    <source>
        <dbReference type="ARBA" id="ARBA00004571"/>
    </source>
</evidence>
<keyword evidence="5 12" id="KW-0812">Transmembrane</keyword>
<dbReference type="InterPro" id="IPR012910">
    <property type="entry name" value="Plug_dom"/>
</dbReference>
<keyword evidence="9 12" id="KW-0472">Membrane</keyword>
<proteinExistence type="inferred from homology"/>
<dbReference type="FunFam" id="2.170.130.10:FF:000001">
    <property type="entry name" value="Catecholate siderophore TonB-dependent receptor"/>
    <property type="match status" value="1"/>
</dbReference>
<feature type="chain" id="PRO_5043605046" evidence="15">
    <location>
        <begin position="34"/>
        <end position="736"/>
    </location>
</feature>
<dbReference type="EMBL" id="CP157355">
    <property type="protein sequence ID" value="XBM00116.1"/>
    <property type="molecule type" value="Genomic_DNA"/>
</dbReference>
<dbReference type="SUPFAM" id="SSF56935">
    <property type="entry name" value="Porins"/>
    <property type="match status" value="1"/>
</dbReference>
<gene>
    <name evidence="18" type="ORF">ABHF33_13770</name>
</gene>
<sequence>MREIHKKKTGVRHLAKYPAAAALFGVVAGGAHAADAVLAPVEVAAPVANKNGTADTYVAPTVSVGRTKQDTRDVPQSITSITQQLMHDQDANTVKEALRNAVGVTFNAAEGGSSGDGIRIRGFAASNDLYVDNFRDSAQYNRDTFQTDSVEVLRGPASMIYGRGSTGGIVNQVSKQAFRGDLTQLTGTIGTDAFYRGEVDVNRSIGETAAARVVVMGQKGGSFREGAEMNRYGVAPSVKFGIGEQTEITLNALHYREDNVPDYGVPYYNVSASVHGTNTPIDRVNTFYGLKDFDSEKTKTDVLGAVIQHQIAPNMQLKNSTRYGQYDLDLRASAPSLRFANRNEALSDSTVIGRSFKLREREQEILSNVTDLIWDFETGTIRHDVLAGVELTREELVSFSRVQRNTGATTSCTAPTTTVGNPVTSGRPKCDEPVRTQADTSTANTAAIYFQDMISLNTQWKVLLGARYDNFKAETKRKSLTATPPNQPDVSRTDNVWSWRTGLIYQPDAQQSYYASYGTSFNPSAEAYSTDVRGSMTPPEKNANYEVGAKWTLLGGDLALRTALFRTIKTNERQTDIEVGVIKPAVLSGQRHTDGIELEGAGRITDKWQVFAGIAYMEAKIDKVGPLASQQANLGKRPDNVPSHTANFWTTYQIDGNWKVGGGFNAMGKRYTSLANVTNLPAFVRWDAMAEWKHRDLNVQLNVYNLFDTKHYEGLYGGFAVPGMSRSARVSVGYSF</sequence>
<dbReference type="InterPro" id="IPR037066">
    <property type="entry name" value="Plug_dom_sf"/>
</dbReference>
<evidence type="ECO:0000256" key="8">
    <source>
        <dbReference type="ARBA" id="ARBA00023077"/>
    </source>
</evidence>
<dbReference type="Gene3D" id="2.170.130.10">
    <property type="entry name" value="TonB-dependent receptor, plug domain"/>
    <property type="match status" value="1"/>
</dbReference>
<organism evidence="18">
    <name type="scientific">Chitinibacter mangrovi</name>
    <dbReference type="NCBI Taxonomy" id="3153927"/>
    <lineage>
        <taxon>Bacteria</taxon>
        <taxon>Pseudomonadati</taxon>
        <taxon>Pseudomonadota</taxon>
        <taxon>Betaproteobacteria</taxon>
        <taxon>Neisseriales</taxon>
        <taxon>Chitinibacteraceae</taxon>
        <taxon>Chitinibacter</taxon>
    </lineage>
</organism>
<dbReference type="GO" id="GO:0038023">
    <property type="term" value="F:signaling receptor activity"/>
    <property type="evidence" value="ECO:0007669"/>
    <property type="project" value="InterPro"/>
</dbReference>
<keyword evidence="3 12" id="KW-0813">Transport</keyword>
<dbReference type="PROSITE" id="PS52016">
    <property type="entry name" value="TONB_DEPENDENT_REC_3"/>
    <property type="match status" value="1"/>
</dbReference>
<dbReference type="NCBIfam" id="TIGR01783">
    <property type="entry name" value="TonB-siderophor"/>
    <property type="match status" value="1"/>
</dbReference>
<dbReference type="InterPro" id="IPR039426">
    <property type="entry name" value="TonB-dep_rcpt-like"/>
</dbReference>
<evidence type="ECO:0000256" key="9">
    <source>
        <dbReference type="ARBA" id="ARBA00023136"/>
    </source>
</evidence>
<dbReference type="Pfam" id="PF07715">
    <property type="entry name" value="Plug"/>
    <property type="match status" value="1"/>
</dbReference>
<evidence type="ECO:0000256" key="2">
    <source>
        <dbReference type="ARBA" id="ARBA00009810"/>
    </source>
</evidence>
<comment type="subcellular location">
    <subcellularLocation>
        <location evidence="1 12">Cell outer membrane</location>
        <topology evidence="1 12">Multi-pass membrane protein</topology>
    </subcellularLocation>
</comment>
<dbReference type="InterPro" id="IPR036942">
    <property type="entry name" value="Beta-barrel_TonB_sf"/>
</dbReference>
<evidence type="ECO:0000256" key="13">
    <source>
        <dbReference type="RuleBase" id="RU003357"/>
    </source>
</evidence>
<evidence type="ECO:0000256" key="15">
    <source>
        <dbReference type="SAM" id="SignalP"/>
    </source>
</evidence>
<protein>
    <submittedName>
        <fullName evidence="18">TonB-dependent siderophore receptor</fullName>
    </submittedName>
</protein>